<dbReference type="EMBL" id="AP026966">
    <property type="protein sequence ID" value="BDT56786.1"/>
    <property type="molecule type" value="Genomic_DNA"/>
</dbReference>
<dbReference type="InterPro" id="IPR000758">
    <property type="entry name" value="Enterovir_OMP"/>
</dbReference>
<name>A0ABM8C120_9BURK</name>
<dbReference type="Pfam" id="PF03922">
    <property type="entry name" value="OmpW"/>
    <property type="match status" value="1"/>
</dbReference>
<dbReference type="PANTHER" id="PTHR36920:SF1">
    <property type="entry name" value="OUTER MEMBRANE PROTEIN W"/>
    <property type="match status" value="1"/>
</dbReference>
<dbReference type="Proteomes" id="UP001163336">
    <property type="component" value="Chromosome"/>
</dbReference>
<dbReference type="Gene3D" id="2.40.160.20">
    <property type="match status" value="1"/>
</dbReference>
<evidence type="ECO:0000313" key="2">
    <source>
        <dbReference type="EMBL" id="BDT56786.1"/>
    </source>
</evidence>
<evidence type="ECO:0000313" key="3">
    <source>
        <dbReference type="Proteomes" id="UP001163336"/>
    </source>
</evidence>
<reference evidence="2" key="1">
    <citation type="submission" date="2022-11" db="EMBL/GenBank/DDBJ databases">
        <title>Isolation and characterization of PLA-degrading bacterium Massilia sp. from Antarctic soil.</title>
        <authorList>
            <person name="Sato K."/>
            <person name="Gomez-Fuentes C."/>
            <person name="Ahmad S.A."/>
            <person name="Zulkharnain A."/>
        </authorList>
    </citation>
    <scope>NUCLEOTIDE SEQUENCE</scope>
    <source>
        <strain evidence="2">N-3</strain>
    </source>
</reference>
<dbReference type="PROSITE" id="PS00695">
    <property type="entry name" value="ENT_VIR_OMP_2"/>
    <property type="match status" value="1"/>
</dbReference>
<proteinExistence type="predicted"/>
<sequence>MSLALAGSQALAQDSNWLVRARAVHIDPANQSAPLAGTGAADRIHVASKTIPEVDISYFFTPHLAAELILTYPQKHAVTLDSARIGSFRHLPPTLTAQYHFAPQATVSPYLGAGLNYTRISRVKLLGGAGDLEQDSWGLALQAGVDVRLDARWSLNLDVKKVNIRSDVMVGGAKASVVKVDPVLFGLGLGYKF</sequence>
<keyword evidence="3" id="KW-1185">Reference proteome</keyword>
<dbReference type="SUPFAM" id="SSF56925">
    <property type="entry name" value="OMPA-like"/>
    <property type="match status" value="1"/>
</dbReference>
<dbReference type="PANTHER" id="PTHR36920">
    <property type="match status" value="1"/>
</dbReference>
<evidence type="ECO:0000256" key="1">
    <source>
        <dbReference type="ARBA" id="ARBA00004442"/>
    </source>
</evidence>
<dbReference type="InterPro" id="IPR011250">
    <property type="entry name" value="OMP/PagP_B-barrel"/>
</dbReference>
<gene>
    <name evidence="2" type="primary">ompW</name>
    <name evidence="2" type="ORF">MasN3_02800</name>
</gene>
<protein>
    <submittedName>
        <fullName evidence="2">Membrane protein</fullName>
    </submittedName>
</protein>
<organism evidence="2 3">
    <name type="scientific">Massilia varians</name>
    <dbReference type="NCBI Taxonomy" id="457921"/>
    <lineage>
        <taxon>Bacteria</taxon>
        <taxon>Pseudomonadati</taxon>
        <taxon>Pseudomonadota</taxon>
        <taxon>Betaproteobacteria</taxon>
        <taxon>Burkholderiales</taxon>
        <taxon>Oxalobacteraceae</taxon>
        <taxon>Telluria group</taxon>
        <taxon>Massilia</taxon>
    </lineage>
</organism>
<comment type="subcellular location">
    <subcellularLocation>
        <location evidence="1">Cell outer membrane</location>
    </subcellularLocation>
</comment>
<dbReference type="InterPro" id="IPR005618">
    <property type="entry name" value="OMPW"/>
</dbReference>
<accession>A0ABM8C120</accession>